<dbReference type="Pfam" id="PF00172">
    <property type="entry name" value="Zn_clus"/>
    <property type="match status" value="1"/>
</dbReference>
<feature type="region of interest" description="Disordered" evidence="2">
    <location>
        <begin position="570"/>
        <end position="607"/>
    </location>
</feature>
<dbReference type="PANTHER" id="PTHR38111:SF9">
    <property type="entry name" value="ZN(2)-C6 FUNGAL-TYPE DOMAIN-CONTAINING PROTEIN"/>
    <property type="match status" value="1"/>
</dbReference>
<evidence type="ECO:0000313" key="5">
    <source>
        <dbReference type="Proteomes" id="UP001392437"/>
    </source>
</evidence>
<feature type="region of interest" description="Disordered" evidence="2">
    <location>
        <begin position="58"/>
        <end position="92"/>
    </location>
</feature>
<accession>A0AAW0QIK4</accession>
<dbReference type="PROSITE" id="PS00463">
    <property type="entry name" value="ZN2_CY6_FUNGAL_1"/>
    <property type="match status" value="1"/>
</dbReference>
<evidence type="ECO:0000256" key="2">
    <source>
        <dbReference type="SAM" id="MobiDB-lite"/>
    </source>
</evidence>
<keyword evidence="5" id="KW-1185">Reference proteome</keyword>
<dbReference type="PANTHER" id="PTHR38111">
    <property type="entry name" value="ZN(2)-C6 FUNGAL-TYPE DOMAIN-CONTAINING PROTEIN-RELATED"/>
    <property type="match status" value="1"/>
</dbReference>
<feature type="region of interest" description="Disordered" evidence="2">
    <location>
        <begin position="645"/>
        <end position="670"/>
    </location>
</feature>
<dbReference type="Gene3D" id="4.10.240.10">
    <property type="entry name" value="Zn(2)-C6 fungal-type DNA-binding domain"/>
    <property type="match status" value="1"/>
</dbReference>
<organism evidence="4 5">
    <name type="scientific">Apiospora kogelbergensis</name>
    <dbReference type="NCBI Taxonomy" id="1337665"/>
    <lineage>
        <taxon>Eukaryota</taxon>
        <taxon>Fungi</taxon>
        <taxon>Dikarya</taxon>
        <taxon>Ascomycota</taxon>
        <taxon>Pezizomycotina</taxon>
        <taxon>Sordariomycetes</taxon>
        <taxon>Xylariomycetidae</taxon>
        <taxon>Amphisphaeriales</taxon>
        <taxon>Apiosporaceae</taxon>
        <taxon>Apiospora</taxon>
    </lineage>
</organism>
<dbReference type="InterPro" id="IPR001138">
    <property type="entry name" value="Zn2Cys6_DnaBD"/>
</dbReference>
<dbReference type="Proteomes" id="UP001392437">
    <property type="component" value="Unassembled WGS sequence"/>
</dbReference>
<feature type="domain" description="Zn(2)-C6 fungal-type" evidence="3">
    <location>
        <begin position="10"/>
        <end position="38"/>
    </location>
</feature>
<dbReference type="CDD" id="cd00067">
    <property type="entry name" value="GAL4"/>
    <property type="match status" value="1"/>
</dbReference>
<feature type="compositionally biased region" description="Low complexity" evidence="2">
    <location>
        <begin position="125"/>
        <end position="136"/>
    </location>
</feature>
<feature type="compositionally biased region" description="Low complexity" evidence="2">
    <location>
        <begin position="71"/>
        <end position="80"/>
    </location>
</feature>
<reference evidence="4 5" key="1">
    <citation type="submission" date="2023-01" db="EMBL/GenBank/DDBJ databases">
        <title>Analysis of 21 Apiospora genomes using comparative genomics revels a genus with tremendous synthesis potential of carbohydrate active enzymes and secondary metabolites.</title>
        <authorList>
            <person name="Sorensen T."/>
        </authorList>
    </citation>
    <scope>NUCLEOTIDE SEQUENCE [LARGE SCALE GENOMIC DNA]</scope>
    <source>
        <strain evidence="4 5">CBS 117206</strain>
    </source>
</reference>
<keyword evidence="1" id="KW-0539">Nucleus</keyword>
<comment type="caution">
    <text evidence="4">The sequence shown here is derived from an EMBL/GenBank/DDBJ whole genome shotgun (WGS) entry which is preliminary data.</text>
</comment>
<sequence>MVGVKGKYKGCNTCRVRRVKCDNTRPFCKKCTNHGRVCEGYERETVFIVGTVDDKGRCASHPPRNLGQPQASSSPSPSRANSRKRQTKGAAAAGADSAAAAAIIGSFSSSPSSSAASPQMSLREASSASPSAFVPSIPNRCRDSSFTAGIGNSGSMSGNATAVAVAMPVTTASIAPVEPLKPLEPLMPAWDYGDTVTLMSAPSPTESTFHRVRFLALRTPKVDDVLRSLDPMTPEGQLTLTLPPSRHRDAAASMVVASPDEEGFRLSAQCFVHIPSQAVSDATIHYTGGSGPGYIPTTTTLSEGVCLFLYEHNASAARSNQPPWRDPTILADPVLSLGPLHFRNFPSHHLFARVYRPNAIMASLLARTPCHLASPEWTTVPYELHPKSSLDSLFDVISVIPSLFHRTDRVLSLPSATIGRRLKVKDLLTNCLSIEMELARWYARIEAAAAGNRDMPLLYWIHGSLNLGGGGITGGTEGRGRVRGRRQPGRQRHAQIPFADTYDFASTVTGLGHVYYWTALMLLYECMAVLVETIFYDGGGTTAELFTDSVTGFSSASVLMRDNAAAPVRPVTSATSATSNSSCHGARGGMQSSPNPNHHMGMLPGRRLEDLLPPGCDPSRYQVRERRKLAANICRSLDWAIGPLAAPSVPRGRRGGNGQGEEDQRRQQQVPQFDNDNAAIAGHPNLTLAPLHVVERFYSVLWSPDGRDGELERAWCCDFRDRLEQRGREVEAWIGGRGGGGGRRGWIEVGRLG</sequence>
<feature type="region of interest" description="Disordered" evidence="2">
    <location>
        <begin position="110"/>
        <end position="136"/>
    </location>
</feature>
<dbReference type="InterPro" id="IPR053178">
    <property type="entry name" value="Osmoadaptation_assoc"/>
</dbReference>
<dbReference type="SUPFAM" id="SSF57701">
    <property type="entry name" value="Zn2/Cys6 DNA-binding domain"/>
    <property type="match status" value="1"/>
</dbReference>
<evidence type="ECO:0000313" key="4">
    <source>
        <dbReference type="EMBL" id="KAK8101048.1"/>
    </source>
</evidence>
<evidence type="ECO:0000256" key="1">
    <source>
        <dbReference type="ARBA" id="ARBA00023242"/>
    </source>
</evidence>
<dbReference type="SMART" id="SM00066">
    <property type="entry name" value="GAL4"/>
    <property type="match status" value="1"/>
</dbReference>
<protein>
    <recommendedName>
        <fullName evidence="3">Zn(2)-C6 fungal-type domain-containing protein</fullName>
    </recommendedName>
</protein>
<feature type="compositionally biased region" description="Low complexity" evidence="2">
    <location>
        <begin position="572"/>
        <end position="582"/>
    </location>
</feature>
<dbReference type="EMBL" id="JAQQWP010000009">
    <property type="protein sequence ID" value="KAK8101048.1"/>
    <property type="molecule type" value="Genomic_DNA"/>
</dbReference>
<name>A0AAW0QIK4_9PEZI</name>
<proteinExistence type="predicted"/>
<dbReference type="GO" id="GO:0000981">
    <property type="term" value="F:DNA-binding transcription factor activity, RNA polymerase II-specific"/>
    <property type="evidence" value="ECO:0007669"/>
    <property type="project" value="InterPro"/>
</dbReference>
<dbReference type="GO" id="GO:0008270">
    <property type="term" value="F:zinc ion binding"/>
    <property type="evidence" value="ECO:0007669"/>
    <property type="project" value="InterPro"/>
</dbReference>
<dbReference type="PROSITE" id="PS50048">
    <property type="entry name" value="ZN2_CY6_FUNGAL_2"/>
    <property type="match status" value="1"/>
</dbReference>
<evidence type="ECO:0000259" key="3">
    <source>
        <dbReference type="PROSITE" id="PS50048"/>
    </source>
</evidence>
<dbReference type="InterPro" id="IPR036864">
    <property type="entry name" value="Zn2-C6_fun-type_DNA-bd_sf"/>
</dbReference>
<gene>
    <name evidence="4" type="ORF">PG999_011422</name>
</gene>
<dbReference type="AlphaFoldDB" id="A0AAW0QIK4"/>